<name>A0AAV3PI36_LITER</name>
<gene>
    <name evidence="1" type="ORF">LIER_08917</name>
</gene>
<accession>A0AAV3PI36</accession>
<dbReference type="AlphaFoldDB" id="A0AAV3PI36"/>
<comment type="caution">
    <text evidence="1">The sequence shown here is derived from an EMBL/GenBank/DDBJ whole genome shotgun (WGS) entry which is preliminary data.</text>
</comment>
<evidence type="ECO:0008006" key="3">
    <source>
        <dbReference type="Google" id="ProtNLM"/>
    </source>
</evidence>
<dbReference type="EMBL" id="BAABME010001479">
    <property type="protein sequence ID" value="GAA0149838.1"/>
    <property type="molecule type" value="Genomic_DNA"/>
</dbReference>
<evidence type="ECO:0000313" key="2">
    <source>
        <dbReference type="Proteomes" id="UP001454036"/>
    </source>
</evidence>
<proteinExistence type="predicted"/>
<reference evidence="1 2" key="1">
    <citation type="submission" date="2024-01" db="EMBL/GenBank/DDBJ databases">
        <title>The complete chloroplast genome sequence of Lithospermum erythrorhizon: insights into the phylogenetic relationship among Boraginaceae species and the maternal lineages of purple gromwells.</title>
        <authorList>
            <person name="Okada T."/>
            <person name="Watanabe K."/>
        </authorList>
    </citation>
    <scope>NUCLEOTIDE SEQUENCE [LARGE SCALE GENOMIC DNA]</scope>
</reference>
<keyword evidence="2" id="KW-1185">Reference proteome</keyword>
<evidence type="ECO:0000313" key="1">
    <source>
        <dbReference type="EMBL" id="GAA0149838.1"/>
    </source>
</evidence>
<organism evidence="1 2">
    <name type="scientific">Lithospermum erythrorhizon</name>
    <name type="common">Purple gromwell</name>
    <name type="synonym">Lithospermum officinale var. erythrorhizon</name>
    <dbReference type="NCBI Taxonomy" id="34254"/>
    <lineage>
        <taxon>Eukaryota</taxon>
        <taxon>Viridiplantae</taxon>
        <taxon>Streptophyta</taxon>
        <taxon>Embryophyta</taxon>
        <taxon>Tracheophyta</taxon>
        <taxon>Spermatophyta</taxon>
        <taxon>Magnoliopsida</taxon>
        <taxon>eudicotyledons</taxon>
        <taxon>Gunneridae</taxon>
        <taxon>Pentapetalae</taxon>
        <taxon>asterids</taxon>
        <taxon>lamiids</taxon>
        <taxon>Boraginales</taxon>
        <taxon>Boraginaceae</taxon>
        <taxon>Boraginoideae</taxon>
        <taxon>Lithospermeae</taxon>
        <taxon>Lithospermum</taxon>
    </lineage>
</organism>
<dbReference type="Proteomes" id="UP001454036">
    <property type="component" value="Unassembled WGS sequence"/>
</dbReference>
<sequence length="77" mass="8521">METVSTGWTAPTVTKDNVVTVKPEADWTGEKDEAALANNKALNVIFNAMDINVFKLINVCTVEKVAWETLETAYEET</sequence>
<protein>
    <recommendedName>
        <fullName evidence="3">Gag-pol polyprotein</fullName>
    </recommendedName>
</protein>